<evidence type="ECO:0000313" key="4">
    <source>
        <dbReference type="Proteomes" id="UP001500945"/>
    </source>
</evidence>
<protein>
    <recommendedName>
        <fullName evidence="5">Cell division protein FtsL</fullName>
    </recommendedName>
</protein>
<feature type="transmembrane region" description="Helical" evidence="2">
    <location>
        <begin position="39"/>
        <end position="62"/>
    </location>
</feature>
<dbReference type="Proteomes" id="UP001500945">
    <property type="component" value="Unassembled WGS sequence"/>
</dbReference>
<reference evidence="4" key="1">
    <citation type="journal article" date="2019" name="Int. J. Syst. Evol. Microbiol.">
        <title>The Global Catalogue of Microorganisms (GCM) 10K type strain sequencing project: providing services to taxonomists for standard genome sequencing and annotation.</title>
        <authorList>
            <consortium name="The Broad Institute Genomics Platform"/>
            <consortium name="The Broad Institute Genome Sequencing Center for Infectious Disease"/>
            <person name="Wu L."/>
            <person name="Ma J."/>
        </authorList>
    </citation>
    <scope>NUCLEOTIDE SEQUENCE [LARGE SCALE GENOMIC DNA]</scope>
    <source>
        <strain evidence="4">JCM 17809</strain>
    </source>
</reference>
<sequence>MSQLAPARTLPRTGSRRSTGATPRQLRVVAPPEIRGNGAFLALCVLLLLGGFVGVLLLNTALAKGSYTMRDLQHRSDELTDTQDSLRHSIDAVSGPGPLAKRARALGMVPAESPAFLRLSDGKVLGVAKKAKADSTFSVVTESTAPTRSTTVPKATTPATKPSPTPSASPAARPDTPPVPTVRYR</sequence>
<accession>A0ABP8KGB8</accession>
<keyword evidence="2" id="KW-0472">Membrane</keyword>
<dbReference type="EMBL" id="BAABGM010000013">
    <property type="protein sequence ID" value="GAA4406500.1"/>
    <property type="molecule type" value="Genomic_DNA"/>
</dbReference>
<dbReference type="RefSeq" id="WP_345205615.1">
    <property type="nucleotide sequence ID" value="NZ_BAABGM010000013.1"/>
</dbReference>
<name>A0ABP8KGB8_9MICO</name>
<keyword evidence="2" id="KW-1133">Transmembrane helix</keyword>
<keyword evidence="2" id="KW-0812">Transmembrane</keyword>
<evidence type="ECO:0000313" key="3">
    <source>
        <dbReference type="EMBL" id="GAA4406500.1"/>
    </source>
</evidence>
<comment type="caution">
    <text evidence="3">The sequence shown here is derived from an EMBL/GenBank/DDBJ whole genome shotgun (WGS) entry which is preliminary data.</text>
</comment>
<evidence type="ECO:0000256" key="2">
    <source>
        <dbReference type="SAM" id="Phobius"/>
    </source>
</evidence>
<proteinExistence type="predicted"/>
<keyword evidence="4" id="KW-1185">Reference proteome</keyword>
<feature type="region of interest" description="Disordered" evidence="1">
    <location>
        <begin position="1"/>
        <end position="24"/>
    </location>
</feature>
<gene>
    <name evidence="3" type="ORF">GCM10023168_21440</name>
</gene>
<feature type="compositionally biased region" description="Pro residues" evidence="1">
    <location>
        <begin position="175"/>
        <end position="185"/>
    </location>
</feature>
<evidence type="ECO:0008006" key="5">
    <source>
        <dbReference type="Google" id="ProtNLM"/>
    </source>
</evidence>
<feature type="region of interest" description="Disordered" evidence="1">
    <location>
        <begin position="140"/>
        <end position="185"/>
    </location>
</feature>
<feature type="compositionally biased region" description="Low complexity" evidence="1">
    <location>
        <begin position="149"/>
        <end position="160"/>
    </location>
</feature>
<organism evidence="3 4">
    <name type="scientific">Fodinibacter luteus</name>
    <dbReference type="NCBI Taxonomy" id="552064"/>
    <lineage>
        <taxon>Bacteria</taxon>
        <taxon>Bacillati</taxon>
        <taxon>Actinomycetota</taxon>
        <taxon>Actinomycetes</taxon>
        <taxon>Micrococcales</taxon>
        <taxon>Intrasporangiaceae</taxon>
        <taxon>Fodinibacter (ex Wang et al. 2009)</taxon>
    </lineage>
</organism>
<evidence type="ECO:0000256" key="1">
    <source>
        <dbReference type="SAM" id="MobiDB-lite"/>
    </source>
</evidence>